<name>A0AAN7BUD4_9PEZI</name>
<proteinExistence type="predicted"/>
<protein>
    <submittedName>
        <fullName evidence="1">Uncharacterized protein</fullName>
    </submittedName>
</protein>
<sequence length="243" mass="27634">MDFASTQQHDIPSEEIWALGRARKRPRLDCRDAWRDSIGPRSRGAAWASRQPLCARRVWMVCWGRQHQQTCSNSLFIAAYHAGTLIDSGRPPQPGITERLWLERSFQAHSVISPRGVDCPTPPPTTNKLFSTVPSVRLNRRRSPDSLERCTIADKQCDLSHAEENAPAKNPASARSLVRKEKDRIYQGYHIQRCTTAVECKLWDTQQKHQGGVGPFFQKLGVVGVREKKKSAKKKKKKKKKVK</sequence>
<dbReference type="EMBL" id="MU865305">
    <property type="protein sequence ID" value="KAK4229690.1"/>
    <property type="molecule type" value="Genomic_DNA"/>
</dbReference>
<dbReference type="Proteomes" id="UP001301958">
    <property type="component" value="Unassembled WGS sequence"/>
</dbReference>
<reference evidence="1" key="1">
    <citation type="journal article" date="2023" name="Mol. Phylogenet. Evol.">
        <title>Genome-scale phylogeny and comparative genomics of the fungal order Sordariales.</title>
        <authorList>
            <person name="Hensen N."/>
            <person name="Bonometti L."/>
            <person name="Westerberg I."/>
            <person name="Brannstrom I.O."/>
            <person name="Guillou S."/>
            <person name="Cros-Aarteil S."/>
            <person name="Calhoun S."/>
            <person name="Haridas S."/>
            <person name="Kuo A."/>
            <person name="Mondo S."/>
            <person name="Pangilinan J."/>
            <person name="Riley R."/>
            <person name="LaButti K."/>
            <person name="Andreopoulos B."/>
            <person name="Lipzen A."/>
            <person name="Chen C."/>
            <person name="Yan M."/>
            <person name="Daum C."/>
            <person name="Ng V."/>
            <person name="Clum A."/>
            <person name="Steindorff A."/>
            <person name="Ohm R.A."/>
            <person name="Martin F."/>
            <person name="Silar P."/>
            <person name="Natvig D.O."/>
            <person name="Lalanne C."/>
            <person name="Gautier V."/>
            <person name="Ament-Velasquez S.L."/>
            <person name="Kruys A."/>
            <person name="Hutchinson M.I."/>
            <person name="Powell A.J."/>
            <person name="Barry K."/>
            <person name="Miller A.N."/>
            <person name="Grigoriev I.V."/>
            <person name="Debuchy R."/>
            <person name="Gladieux P."/>
            <person name="Hiltunen Thoren M."/>
            <person name="Johannesson H."/>
        </authorList>
    </citation>
    <scope>NUCLEOTIDE SEQUENCE</scope>
    <source>
        <strain evidence="1">CBS 990.96</strain>
    </source>
</reference>
<evidence type="ECO:0000313" key="2">
    <source>
        <dbReference type="Proteomes" id="UP001301958"/>
    </source>
</evidence>
<keyword evidence="2" id="KW-1185">Reference proteome</keyword>
<dbReference type="AlphaFoldDB" id="A0AAN7BUD4"/>
<reference evidence="1" key="2">
    <citation type="submission" date="2023-05" db="EMBL/GenBank/DDBJ databases">
        <authorList>
            <consortium name="Lawrence Berkeley National Laboratory"/>
            <person name="Steindorff A."/>
            <person name="Hensen N."/>
            <person name="Bonometti L."/>
            <person name="Westerberg I."/>
            <person name="Brannstrom I.O."/>
            <person name="Guillou S."/>
            <person name="Cros-Aarteil S."/>
            <person name="Calhoun S."/>
            <person name="Haridas S."/>
            <person name="Kuo A."/>
            <person name="Mondo S."/>
            <person name="Pangilinan J."/>
            <person name="Riley R."/>
            <person name="Labutti K."/>
            <person name="Andreopoulos B."/>
            <person name="Lipzen A."/>
            <person name="Chen C."/>
            <person name="Yanf M."/>
            <person name="Daum C."/>
            <person name="Ng V."/>
            <person name="Clum A."/>
            <person name="Ohm R."/>
            <person name="Martin F."/>
            <person name="Silar P."/>
            <person name="Natvig D."/>
            <person name="Lalanne C."/>
            <person name="Gautier V."/>
            <person name="Ament-Velasquez S.L."/>
            <person name="Kruys A."/>
            <person name="Hutchinson M.I."/>
            <person name="Powell A.J."/>
            <person name="Barry K."/>
            <person name="Miller A.N."/>
            <person name="Grigoriev I.V."/>
            <person name="Debuchy R."/>
            <person name="Gladieux P."/>
            <person name="Thoren M.H."/>
            <person name="Johannesson H."/>
        </authorList>
    </citation>
    <scope>NUCLEOTIDE SEQUENCE</scope>
    <source>
        <strain evidence="1">CBS 990.96</strain>
    </source>
</reference>
<organism evidence="1 2">
    <name type="scientific">Podospora fimiseda</name>
    <dbReference type="NCBI Taxonomy" id="252190"/>
    <lineage>
        <taxon>Eukaryota</taxon>
        <taxon>Fungi</taxon>
        <taxon>Dikarya</taxon>
        <taxon>Ascomycota</taxon>
        <taxon>Pezizomycotina</taxon>
        <taxon>Sordariomycetes</taxon>
        <taxon>Sordariomycetidae</taxon>
        <taxon>Sordariales</taxon>
        <taxon>Podosporaceae</taxon>
        <taxon>Podospora</taxon>
    </lineage>
</organism>
<comment type="caution">
    <text evidence="1">The sequence shown here is derived from an EMBL/GenBank/DDBJ whole genome shotgun (WGS) entry which is preliminary data.</text>
</comment>
<evidence type="ECO:0000313" key="1">
    <source>
        <dbReference type="EMBL" id="KAK4229690.1"/>
    </source>
</evidence>
<gene>
    <name evidence="1" type="ORF">QBC38DRAFT_83552</name>
</gene>
<accession>A0AAN7BUD4</accession>